<dbReference type="PRINTS" id="PR00934">
    <property type="entry name" value="XHISDIPTASE"/>
</dbReference>
<sequence length="91" mass="9699">MGAVLFGLAASLAIMEDTDLVHGPLEFLFTVDEETGLTGATKIETDFLKGRLFLNLDSEDEGVFTIGCAGGADSEITFPLQRKEPGVGDLY</sequence>
<dbReference type="GO" id="GO:0070573">
    <property type="term" value="F:metallodipeptidase activity"/>
    <property type="evidence" value="ECO:0007669"/>
    <property type="project" value="TreeGrafter"/>
</dbReference>
<dbReference type="InterPro" id="IPR001160">
    <property type="entry name" value="Peptidase_M20C"/>
</dbReference>
<evidence type="ECO:0000313" key="1">
    <source>
        <dbReference type="EMBL" id="GAH40792.1"/>
    </source>
</evidence>
<gene>
    <name evidence="1" type="ORF">S03H2_22893</name>
</gene>
<dbReference type="Gene3D" id="3.40.630.10">
    <property type="entry name" value="Zn peptidases"/>
    <property type="match status" value="1"/>
</dbReference>
<proteinExistence type="predicted"/>
<protein>
    <recommendedName>
        <fullName evidence="2">Peptidase M28 domain-containing protein</fullName>
    </recommendedName>
</protein>
<reference evidence="1" key="1">
    <citation type="journal article" date="2014" name="Front. Microbiol.">
        <title>High frequency of phylogenetically diverse reductive dehalogenase-homologous genes in deep subseafloor sedimentary metagenomes.</title>
        <authorList>
            <person name="Kawai M."/>
            <person name="Futagami T."/>
            <person name="Toyoda A."/>
            <person name="Takaki Y."/>
            <person name="Nishi S."/>
            <person name="Hori S."/>
            <person name="Arai W."/>
            <person name="Tsubouchi T."/>
            <person name="Morono Y."/>
            <person name="Uchiyama I."/>
            <person name="Ito T."/>
            <person name="Fujiyama A."/>
            <person name="Inagaki F."/>
            <person name="Takami H."/>
        </authorList>
    </citation>
    <scope>NUCLEOTIDE SEQUENCE</scope>
    <source>
        <strain evidence="1">Expedition CK06-06</strain>
    </source>
</reference>
<dbReference type="AlphaFoldDB" id="X1F778"/>
<dbReference type="GO" id="GO:0006508">
    <property type="term" value="P:proteolysis"/>
    <property type="evidence" value="ECO:0007669"/>
    <property type="project" value="InterPro"/>
</dbReference>
<organism evidence="1">
    <name type="scientific">marine sediment metagenome</name>
    <dbReference type="NCBI Taxonomy" id="412755"/>
    <lineage>
        <taxon>unclassified sequences</taxon>
        <taxon>metagenomes</taxon>
        <taxon>ecological metagenomes</taxon>
    </lineage>
</organism>
<dbReference type="GO" id="GO:0005829">
    <property type="term" value="C:cytosol"/>
    <property type="evidence" value="ECO:0007669"/>
    <property type="project" value="TreeGrafter"/>
</dbReference>
<evidence type="ECO:0008006" key="2">
    <source>
        <dbReference type="Google" id="ProtNLM"/>
    </source>
</evidence>
<feature type="non-terminal residue" evidence="1">
    <location>
        <position position="91"/>
    </location>
</feature>
<dbReference type="PANTHER" id="PTHR43501:SF1">
    <property type="entry name" value="CYTOSOL NON-SPECIFIC DIPEPTIDASE"/>
    <property type="match status" value="1"/>
</dbReference>
<dbReference type="SUPFAM" id="SSF53187">
    <property type="entry name" value="Zn-dependent exopeptidases"/>
    <property type="match status" value="1"/>
</dbReference>
<dbReference type="EMBL" id="BARU01012408">
    <property type="protein sequence ID" value="GAH40792.1"/>
    <property type="molecule type" value="Genomic_DNA"/>
</dbReference>
<accession>X1F778</accession>
<dbReference type="PANTHER" id="PTHR43501">
    <property type="entry name" value="CYTOSOL NON-SPECIFIC DIPEPTIDASE"/>
    <property type="match status" value="1"/>
</dbReference>
<comment type="caution">
    <text evidence="1">The sequence shown here is derived from an EMBL/GenBank/DDBJ whole genome shotgun (WGS) entry which is preliminary data.</text>
</comment>
<name>X1F778_9ZZZZ</name>